<protein>
    <recommendedName>
        <fullName evidence="2">T6SS Tle3 phospholipase effector alpha/beta domain-containing protein</fullName>
    </recommendedName>
</protein>
<evidence type="ECO:0000259" key="2">
    <source>
        <dbReference type="Pfam" id="PF24322"/>
    </source>
</evidence>
<dbReference type="Pfam" id="PF24322">
    <property type="entry name" value="Tle3"/>
    <property type="match status" value="1"/>
</dbReference>
<evidence type="ECO:0000256" key="1">
    <source>
        <dbReference type="SAM" id="MobiDB-lite"/>
    </source>
</evidence>
<proteinExistence type="predicted"/>
<comment type="caution">
    <text evidence="3">The sequence shown here is derived from an EMBL/GenBank/DDBJ whole genome shotgun (WGS) entry which is preliminary data.</text>
</comment>
<dbReference type="EMBL" id="JAEPBH010000088">
    <property type="protein sequence ID" value="MBK4717068.1"/>
    <property type="molecule type" value="Genomic_DNA"/>
</dbReference>
<dbReference type="AlphaFoldDB" id="A0A8K0V4T3"/>
<dbReference type="RefSeq" id="WP_238715365.1">
    <property type="nucleotide sequence ID" value="NZ_JAEPBH010000088.1"/>
</dbReference>
<dbReference type="InterPro" id="IPR056221">
    <property type="entry name" value="Tle3_ab_dom"/>
</dbReference>
<reference evidence="3" key="1">
    <citation type="submission" date="2021-01" db="EMBL/GenBank/DDBJ databases">
        <title>Intestinitalea alba gen. nov., sp. nov., a novel genus of the family Enterobacteriaceae, isolated from the gut of the plastic-eating mealworm Tenebrio molitor L.</title>
        <authorList>
            <person name="Yang Y."/>
        </authorList>
    </citation>
    <scope>NUCLEOTIDE SEQUENCE</scope>
    <source>
        <strain evidence="3">BIT-L3</strain>
    </source>
</reference>
<keyword evidence="4" id="KW-1185">Reference proteome</keyword>
<accession>A0A8K0V4T3</accession>
<dbReference type="Proteomes" id="UP000659047">
    <property type="component" value="Unassembled WGS sequence"/>
</dbReference>
<sequence>MKNEPTRDAVHWFDDNGKPYFKTCLSPNSVKVRAQCKRPVHYPGIIIFVHGVNSTGEWFSDAEIAICDGLNKRLGLDGTSYKLRPNIYNSDNSLDLENYKKDREILNLADANSPIIRFFWGYRSPDGDEEKYKIPLVNKNNEDYRALKEQGATAEELRKKGPWFWGGGPFQNGTTHLYSLWSDVGFNEDLFLGMKVQAFAPDFDRLLTSAPGRRYYSHAAKRLADLLDFIRDKYPRDTVSVISHSQGTMIALAATAMAKKAPDSLFILNSPYRIEDQLLDRGAMPAEERLTSEARQKTLSAIIEKVAERATVLSQEQYSSLCVGRSEDNKPWTPDIMHKSKLLQTATTYSESGKDYPKVIAKQILTEKWVSERDNHGRFYIYFNPHDRVMGASPLLSLGWQGLPNTLRENKPHPFLLQHQGHLFQRMMARFTSCGEEPNPKTVFSPLPGGEAFWDDNGDMLTYHNPHEKITVNINGEEVPEPISKDEMTNFDQSRTGGKRKDKKPEAKIGEGWGQFHTEVNPLTGEMVIVPNDDTFDNYIRLFPKQKVSTGNYRRLDYFPYQKLEMRPETDEERRIRVGSYISQPTDHSTLPRSRKFMSRVVAYDLPVGFCDATWDKAFMAKLRDMADWTKGYDSYFESGVLPEVKIPPIISTETVAEVEDAREERRKASMEPTRQKLLKAFELRDYQVSETRDRLGIIDSSSVSEE</sequence>
<organism evidence="3 4">
    <name type="scientific">Tenebrionibacter intestinalis</name>
    <dbReference type="NCBI Taxonomy" id="2799638"/>
    <lineage>
        <taxon>Bacteria</taxon>
        <taxon>Pseudomonadati</taxon>
        <taxon>Pseudomonadota</taxon>
        <taxon>Gammaproteobacteria</taxon>
        <taxon>Enterobacterales</taxon>
        <taxon>Enterobacteriaceae</taxon>
        <taxon>Tenebrionibacter/Tenebrionicola group</taxon>
        <taxon>Tenebrionibacter</taxon>
    </lineage>
</organism>
<evidence type="ECO:0000313" key="3">
    <source>
        <dbReference type="EMBL" id="MBK4717068.1"/>
    </source>
</evidence>
<dbReference type="Gene3D" id="3.40.50.1820">
    <property type="entry name" value="alpha/beta hydrolase"/>
    <property type="match status" value="1"/>
</dbReference>
<gene>
    <name evidence="3" type="ORF">JJB97_17480</name>
</gene>
<name>A0A8K0V4T3_9ENTR</name>
<evidence type="ECO:0000313" key="4">
    <source>
        <dbReference type="Proteomes" id="UP000659047"/>
    </source>
</evidence>
<feature type="domain" description="T6SS Tle3 phospholipase effector alpha/beta" evidence="2">
    <location>
        <begin position="43"/>
        <end position="404"/>
    </location>
</feature>
<feature type="region of interest" description="Disordered" evidence="1">
    <location>
        <begin position="481"/>
        <end position="507"/>
    </location>
</feature>
<dbReference type="InterPro" id="IPR029058">
    <property type="entry name" value="AB_hydrolase_fold"/>
</dbReference>
<dbReference type="SUPFAM" id="SSF53474">
    <property type="entry name" value="alpha/beta-Hydrolases"/>
    <property type="match status" value="1"/>
</dbReference>